<feature type="region of interest" description="Disordered" evidence="1">
    <location>
        <begin position="113"/>
        <end position="154"/>
    </location>
</feature>
<feature type="region of interest" description="Disordered" evidence="1">
    <location>
        <begin position="287"/>
        <end position="325"/>
    </location>
</feature>
<dbReference type="RefSeq" id="XP_001015452.2">
    <property type="nucleotide sequence ID" value="XM_001015452.2"/>
</dbReference>
<feature type="compositionally biased region" description="Polar residues" evidence="1">
    <location>
        <begin position="134"/>
        <end position="154"/>
    </location>
</feature>
<feature type="compositionally biased region" description="Polar residues" evidence="1">
    <location>
        <begin position="287"/>
        <end position="318"/>
    </location>
</feature>
<accession>Q23FE6</accession>
<feature type="transmembrane region" description="Helical" evidence="2">
    <location>
        <begin position="163"/>
        <end position="184"/>
    </location>
</feature>
<evidence type="ECO:0000256" key="1">
    <source>
        <dbReference type="SAM" id="MobiDB-lite"/>
    </source>
</evidence>
<name>Q23FE6_TETTS</name>
<evidence type="ECO:0000313" key="4">
    <source>
        <dbReference type="Proteomes" id="UP000009168"/>
    </source>
</evidence>
<keyword evidence="2" id="KW-0472">Membrane</keyword>
<keyword evidence="2" id="KW-1133">Transmembrane helix</keyword>
<keyword evidence="2 3" id="KW-0812">Transmembrane</keyword>
<dbReference type="InParanoid" id="Q23FE6"/>
<keyword evidence="4" id="KW-1185">Reference proteome</keyword>
<sequence>MTSLQLHKQNESEEIQLQESQSEQQQQTFTKQSKQNSQEQESLSTKTIVVQVDSSVSQNLEDLPIIKKQQNTQENQILEQSIIVEKLDNPQLQTLNQNMIQEKESQQIIGKDNVHSPNQQENQEQAHKDEKDFQQNSQDLESQSQSIQKNNSLNEKTNKRRNVIILSVIFAGLLVIALSLYFALKPGEENDNSSAEKSPYVIQRKFVTSKQQNYRLELLTTHNHKRNDSSNYTREIVIEYLFSMLIQNQTDDQIQILAFVDQTKQYEVGKQDDVVILPGARNFIDLNDSNNLTQTPNQKNSTENQSTNQSPNINSTSDQDQEFPFSDDDIQLSRAEIIQFNVTKGGVIKDIAFPINVNETFLFSLPAFLTTLLPNLQKSNYDIIDPKGVKNVTKQANFTQKNVHGTYKMSVMQSHKSATGDVTLVQQFTQKTNDDYKQVTQQQSNITFNNQGYLVKGRVESAYKIISFLSKDNSTEDVLKNQKITQKFNVTFINETNISNNEKTHINNVFNMMSTVQYNWTYYLEFIENLKKTDIQLDSTIITSNQTEKPLVDLNQKVNISSPSTRMLTQNNNLLDNLQVKLFEKDILTIKMRSFISFKCDKQQDSSSNDQCQTQVFLQFLGLNIPVSPIQKVKFPLTKFKNEVNWLKKNLLLAVSKIKNNVIDVVKQVKSQIDAKFNLTQNLFSNLSNPILNDVQKYASVITSSISVNLLDKLQKLQLQYTQILNSTQQKLGAIQNITSQVAQVYISTLQNNLPKIQQSLIEQSQKINQIYQNKTNLIYKDGQIAIQKVQQTLKQAYDLIQDKINIQIQQNLTKFVQSQQIKENPQIKSVLELKTSQNILNQINENQKAAQDLYNSFNSLTSLDSLYTLIASNFTSCADSINQDITTKLANITDIFSNIAQQSMLSFKDTITTLKNKTYDFSSNLTQQIQDGVDNLFSTVISYDKKIMDQSEQALQMLSADFSQSNFIDQVKKQMGKQSQILTDDISDLSLKSLNLTNLQDGNIFDFPVNSYINGIKDAINNGTDTIKNTINSVKNVQNSFNDLSNQLSQIHQVALNFSQFENQFLNINKNFEDIVGQIDLQNLFQTITEDLKQDLINFVKSQILEKIQKQAIDQIKDKFQNLGNELLKTNLKNAIAKLENVNKLFESAITKISSKFQIKKEQKVLFDEKMKFPQYPQPYYIPTPIGIPLVLQYYFQFSAQIFTFIDIQATSINAGFGVSANAEFDASAALSVLIAEIGAYAQGTLVSVDLQGLLSIQLLQKQNLQFIVDATFKAFNLKASIYISYIKIKLKKVCLFQRRMLGWGFGSIFSGISRIGRAISKLGQQAGHFVKRVAKFVKKYACIYVPQISKSDKIDILPALNIKGSQTQVQLVNINVG</sequence>
<feature type="region of interest" description="Disordered" evidence="1">
    <location>
        <begin position="1"/>
        <end position="45"/>
    </location>
</feature>
<feature type="compositionally biased region" description="Low complexity" evidence="1">
    <location>
        <begin position="15"/>
        <end position="44"/>
    </location>
</feature>
<evidence type="ECO:0000256" key="2">
    <source>
        <dbReference type="SAM" id="Phobius"/>
    </source>
</evidence>
<dbReference type="KEGG" id="tet:TTHERM_00378710"/>
<proteinExistence type="predicted"/>
<dbReference type="HOGENOM" id="CLU_254155_0_0_1"/>
<dbReference type="GeneID" id="7830306"/>
<evidence type="ECO:0000313" key="3">
    <source>
        <dbReference type="EMBL" id="EAR95207.2"/>
    </source>
</evidence>
<dbReference type="Proteomes" id="UP000009168">
    <property type="component" value="Unassembled WGS sequence"/>
</dbReference>
<feature type="compositionally biased region" description="Basic and acidic residues" evidence="1">
    <location>
        <begin position="124"/>
        <end position="133"/>
    </location>
</feature>
<gene>
    <name evidence="3" type="ORF">TTHERM_00378710</name>
</gene>
<dbReference type="EMBL" id="GG662706">
    <property type="protein sequence ID" value="EAR95207.2"/>
    <property type="molecule type" value="Genomic_DNA"/>
</dbReference>
<reference evidence="4" key="1">
    <citation type="journal article" date="2006" name="PLoS Biol.">
        <title>Macronuclear genome sequence of the ciliate Tetrahymena thermophila, a model eukaryote.</title>
        <authorList>
            <person name="Eisen J.A."/>
            <person name="Coyne R.S."/>
            <person name="Wu M."/>
            <person name="Wu D."/>
            <person name="Thiagarajan M."/>
            <person name="Wortman J.R."/>
            <person name="Badger J.H."/>
            <person name="Ren Q."/>
            <person name="Amedeo P."/>
            <person name="Jones K.M."/>
            <person name="Tallon L.J."/>
            <person name="Delcher A.L."/>
            <person name="Salzberg S.L."/>
            <person name="Silva J.C."/>
            <person name="Haas B.J."/>
            <person name="Majoros W.H."/>
            <person name="Farzad M."/>
            <person name="Carlton J.M."/>
            <person name="Smith R.K. Jr."/>
            <person name="Garg J."/>
            <person name="Pearlman R.E."/>
            <person name="Karrer K.M."/>
            <person name="Sun L."/>
            <person name="Manning G."/>
            <person name="Elde N.C."/>
            <person name="Turkewitz A.P."/>
            <person name="Asai D.J."/>
            <person name="Wilkes D.E."/>
            <person name="Wang Y."/>
            <person name="Cai H."/>
            <person name="Collins K."/>
            <person name="Stewart B.A."/>
            <person name="Lee S.R."/>
            <person name="Wilamowska K."/>
            <person name="Weinberg Z."/>
            <person name="Ruzzo W.L."/>
            <person name="Wloga D."/>
            <person name="Gaertig J."/>
            <person name="Frankel J."/>
            <person name="Tsao C.-C."/>
            <person name="Gorovsky M.A."/>
            <person name="Keeling P.J."/>
            <person name="Waller R.F."/>
            <person name="Patron N.J."/>
            <person name="Cherry J.M."/>
            <person name="Stover N.A."/>
            <person name="Krieger C.J."/>
            <person name="del Toro C."/>
            <person name="Ryder H.F."/>
            <person name="Williamson S.C."/>
            <person name="Barbeau R.A."/>
            <person name="Hamilton E.P."/>
            <person name="Orias E."/>
        </authorList>
    </citation>
    <scope>NUCLEOTIDE SEQUENCE [LARGE SCALE GENOMIC DNA]</scope>
    <source>
        <strain evidence="4">SB210</strain>
    </source>
</reference>
<protein>
    <submittedName>
        <fullName evidence="3">Transmembrane protein, putative</fullName>
    </submittedName>
</protein>
<organism evidence="3 4">
    <name type="scientific">Tetrahymena thermophila (strain SB210)</name>
    <dbReference type="NCBI Taxonomy" id="312017"/>
    <lineage>
        <taxon>Eukaryota</taxon>
        <taxon>Sar</taxon>
        <taxon>Alveolata</taxon>
        <taxon>Ciliophora</taxon>
        <taxon>Intramacronucleata</taxon>
        <taxon>Oligohymenophorea</taxon>
        <taxon>Hymenostomatida</taxon>
        <taxon>Tetrahymenina</taxon>
        <taxon>Tetrahymenidae</taxon>
        <taxon>Tetrahymena</taxon>
    </lineage>
</organism>